<gene>
    <name evidence="2" type="ORF">BSTOLATCC_MIC53320</name>
</gene>
<keyword evidence="3" id="KW-1185">Reference proteome</keyword>
<evidence type="ECO:0000313" key="3">
    <source>
        <dbReference type="Proteomes" id="UP001162131"/>
    </source>
</evidence>
<dbReference type="EMBL" id="CAJZBQ010000053">
    <property type="protein sequence ID" value="CAG9331245.1"/>
    <property type="molecule type" value="Genomic_DNA"/>
</dbReference>
<keyword evidence="1" id="KW-1133">Transmembrane helix</keyword>
<dbReference type="Proteomes" id="UP001162131">
    <property type="component" value="Unassembled WGS sequence"/>
</dbReference>
<protein>
    <submittedName>
        <fullName evidence="2">Uncharacterized protein</fullName>
    </submittedName>
</protein>
<accession>A0AAU9JWM7</accession>
<sequence length="98" mass="11620">MADWIEKNWQELTPHEKNQALVMNWKRAKRMLLGLSGGGTLCVLWIKGNFIGSQNKYSRYFLWSIPIFMVYGCDYPFRAEYNKLCEAIKENHQDKIED</sequence>
<organism evidence="2 3">
    <name type="scientific">Blepharisma stoltei</name>
    <dbReference type="NCBI Taxonomy" id="1481888"/>
    <lineage>
        <taxon>Eukaryota</taxon>
        <taxon>Sar</taxon>
        <taxon>Alveolata</taxon>
        <taxon>Ciliophora</taxon>
        <taxon>Postciliodesmatophora</taxon>
        <taxon>Heterotrichea</taxon>
        <taxon>Heterotrichida</taxon>
        <taxon>Blepharismidae</taxon>
        <taxon>Blepharisma</taxon>
    </lineage>
</organism>
<proteinExistence type="predicted"/>
<feature type="transmembrane region" description="Helical" evidence="1">
    <location>
        <begin position="31"/>
        <end position="48"/>
    </location>
</feature>
<reference evidence="2" key="1">
    <citation type="submission" date="2021-09" db="EMBL/GenBank/DDBJ databases">
        <authorList>
            <consortium name="AG Swart"/>
            <person name="Singh M."/>
            <person name="Singh A."/>
            <person name="Seah K."/>
            <person name="Emmerich C."/>
        </authorList>
    </citation>
    <scope>NUCLEOTIDE SEQUENCE</scope>
    <source>
        <strain evidence="2">ATCC30299</strain>
    </source>
</reference>
<keyword evidence="1" id="KW-0472">Membrane</keyword>
<keyword evidence="1" id="KW-0812">Transmembrane</keyword>
<dbReference type="AlphaFoldDB" id="A0AAU9JWM7"/>
<comment type="caution">
    <text evidence="2">The sequence shown here is derived from an EMBL/GenBank/DDBJ whole genome shotgun (WGS) entry which is preliminary data.</text>
</comment>
<evidence type="ECO:0000256" key="1">
    <source>
        <dbReference type="SAM" id="Phobius"/>
    </source>
</evidence>
<evidence type="ECO:0000313" key="2">
    <source>
        <dbReference type="EMBL" id="CAG9331245.1"/>
    </source>
</evidence>
<name>A0AAU9JWM7_9CILI</name>